<feature type="domain" description="WWE" evidence="2">
    <location>
        <begin position="43"/>
        <end position="119"/>
    </location>
</feature>
<organism evidence="3 4">
    <name type="scientific">Seminavis robusta</name>
    <dbReference type="NCBI Taxonomy" id="568900"/>
    <lineage>
        <taxon>Eukaryota</taxon>
        <taxon>Sar</taxon>
        <taxon>Stramenopiles</taxon>
        <taxon>Ochrophyta</taxon>
        <taxon>Bacillariophyta</taxon>
        <taxon>Bacillariophyceae</taxon>
        <taxon>Bacillariophycidae</taxon>
        <taxon>Naviculales</taxon>
        <taxon>Naviculaceae</taxon>
        <taxon>Seminavis</taxon>
    </lineage>
</organism>
<feature type="compositionally biased region" description="Low complexity" evidence="1">
    <location>
        <begin position="225"/>
        <end position="234"/>
    </location>
</feature>
<keyword evidence="4" id="KW-1185">Reference proteome</keyword>
<dbReference type="InterPro" id="IPR004170">
    <property type="entry name" value="WWE_dom"/>
</dbReference>
<evidence type="ECO:0000313" key="4">
    <source>
        <dbReference type="Proteomes" id="UP001153069"/>
    </source>
</evidence>
<dbReference type="SMART" id="SM00678">
    <property type="entry name" value="WWE"/>
    <property type="match status" value="1"/>
</dbReference>
<feature type="compositionally biased region" description="Pro residues" evidence="1">
    <location>
        <begin position="21"/>
        <end position="34"/>
    </location>
</feature>
<evidence type="ECO:0000259" key="2">
    <source>
        <dbReference type="PROSITE" id="PS50918"/>
    </source>
</evidence>
<reference evidence="3" key="1">
    <citation type="submission" date="2020-06" db="EMBL/GenBank/DDBJ databases">
        <authorList>
            <consortium name="Plant Systems Biology data submission"/>
        </authorList>
    </citation>
    <scope>NUCLEOTIDE SEQUENCE</scope>
    <source>
        <strain evidence="3">D6</strain>
    </source>
</reference>
<name>A0A9N8HGJ4_9STRA</name>
<dbReference type="AlphaFoldDB" id="A0A9N8HGJ4"/>
<dbReference type="SUPFAM" id="SSF117839">
    <property type="entry name" value="WWE domain"/>
    <property type="match status" value="3"/>
</dbReference>
<dbReference type="Proteomes" id="UP001153069">
    <property type="component" value="Unassembled WGS sequence"/>
</dbReference>
<evidence type="ECO:0000313" key="3">
    <source>
        <dbReference type="EMBL" id="CAB9511495.1"/>
    </source>
</evidence>
<accession>A0A9N8HGJ4</accession>
<protein>
    <recommendedName>
        <fullName evidence="2">WWE domain-containing protein</fullName>
    </recommendedName>
</protein>
<evidence type="ECO:0000256" key="1">
    <source>
        <dbReference type="SAM" id="MobiDB-lite"/>
    </source>
</evidence>
<feature type="compositionally biased region" description="Basic and acidic residues" evidence="1">
    <location>
        <begin position="235"/>
        <end position="245"/>
    </location>
</feature>
<dbReference type="OrthoDB" id="2449614at2759"/>
<feature type="compositionally biased region" description="Basic and acidic residues" evidence="1">
    <location>
        <begin position="1"/>
        <end position="16"/>
    </location>
</feature>
<feature type="compositionally biased region" description="Low complexity" evidence="1">
    <location>
        <begin position="202"/>
        <end position="217"/>
    </location>
</feature>
<proteinExistence type="predicted"/>
<feature type="region of interest" description="Disordered" evidence="1">
    <location>
        <begin position="1"/>
        <end position="50"/>
    </location>
</feature>
<dbReference type="Pfam" id="PF02825">
    <property type="entry name" value="WWE"/>
    <property type="match status" value="2"/>
</dbReference>
<dbReference type="Gene3D" id="3.30.720.50">
    <property type="match status" value="2"/>
</dbReference>
<dbReference type="PROSITE" id="PS50918">
    <property type="entry name" value="WWE"/>
    <property type="match status" value="2"/>
</dbReference>
<dbReference type="InterPro" id="IPR018123">
    <property type="entry name" value="WWE-dom_subgr"/>
</dbReference>
<dbReference type="InterPro" id="IPR037197">
    <property type="entry name" value="WWE_dom_sf"/>
</dbReference>
<sequence>MYVSHNSDEDFKKKQYTDPGDAPPPRQKQPPPPSQYRLKDQPRNNNTTTTSMVPSVWLWLADDESWERFDEQETSVIMTAVGKGHKGAILQRGSVAYFLDLLRLTQTNAVTGRRRPIYSVQKGANWLVQSESSPKGDGWIPFTHKETLQLEEAFFAGSDFSVVNRDNGSACYVDLAKWTLTCLSTNATCFIKITPNTAAANDQTQQSSAAKSQQQQQHYKDQHYKSSQPQQQQQHYKDQHYKTDRSTSSSPAEDDYDASYYGQQQIIVNNSDNSNRKNRASWRWHNDSHSWTSYNDEITDAIEQAWATGANDLVFVHENTQYYVDLANLTQTNIDTGYTRPIQRVSQRKKSSVY</sequence>
<feature type="region of interest" description="Disordered" evidence="1">
    <location>
        <begin position="202"/>
        <end position="256"/>
    </location>
</feature>
<dbReference type="GO" id="GO:0008270">
    <property type="term" value="F:zinc ion binding"/>
    <property type="evidence" value="ECO:0007669"/>
    <property type="project" value="InterPro"/>
</dbReference>
<dbReference type="EMBL" id="CAICTM010000486">
    <property type="protein sequence ID" value="CAB9511495.1"/>
    <property type="molecule type" value="Genomic_DNA"/>
</dbReference>
<comment type="caution">
    <text evidence="3">The sequence shown here is derived from an EMBL/GenBank/DDBJ whole genome shotgun (WGS) entry which is preliminary data.</text>
</comment>
<feature type="domain" description="WWE" evidence="2">
    <location>
        <begin position="267"/>
        <end position="344"/>
    </location>
</feature>
<gene>
    <name evidence="3" type="ORF">SEMRO_487_G152940.1</name>
</gene>